<feature type="region of interest" description="Disordered" evidence="1">
    <location>
        <begin position="39"/>
        <end position="59"/>
    </location>
</feature>
<reference evidence="3" key="1">
    <citation type="submission" date="2013-12" db="EMBL/GenBank/DDBJ databases">
        <title>The Genome Sequence of Aphanomyces invadans NJM9701.</title>
        <authorList>
            <consortium name="The Broad Institute Genomics Platform"/>
            <person name="Russ C."/>
            <person name="Tyler B."/>
            <person name="van West P."/>
            <person name="Dieguez-Uribeondo J."/>
            <person name="Young S.K."/>
            <person name="Zeng Q."/>
            <person name="Gargeya S."/>
            <person name="Fitzgerald M."/>
            <person name="Abouelleil A."/>
            <person name="Alvarado L."/>
            <person name="Chapman S.B."/>
            <person name="Gainer-Dewar J."/>
            <person name="Goldberg J."/>
            <person name="Griggs A."/>
            <person name="Gujja S."/>
            <person name="Hansen M."/>
            <person name="Howarth C."/>
            <person name="Imamovic A."/>
            <person name="Ireland A."/>
            <person name="Larimer J."/>
            <person name="McCowan C."/>
            <person name="Murphy C."/>
            <person name="Pearson M."/>
            <person name="Poon T.W."/>
            <person name="Priest M."/>
            <person name="Roberts A."/>
            <person name="Saif S."/>
            <person name="Shea T."/>
            <person name="Sykes S."/>
            <person name="Wortman J."/>
            <person name="Nusbaum C."/>
            <person name="Birren B."/>
        </authorList>
    </citation>
    <scope>NUCLEOTIDE SEQUENCE [LARGE SCALE GENOMIC DNA]</scope>
    <source>
        <strain evidence="3">NJM9701</strain>
    </source>
</reference>
<evidence type="ECO:0000313" key="3">
    <source>
        <dbReference type="EMBL" id="ETW01291.1"/>
    </source>
</evidence>
<dbReference type="GeneID" id="20083909"/>
<sequence>MTRKPSGAAVFFGAIVVGAAGVIYYVHDLQKREKKEMRAGVIRDIKRDRQRQQQSTDST</sequence>
<keyword evidence="2" id="KW-1133">Transmembrane helix</keyword>
<dbReference type="EMBL" id="KI913963">
    <property type="protein sequence ID" value="ETW01291.1"/>
    <property type="molecule type" value="Genomic_DNA"/>
</dbReference>
<gene>
    <name evidence="3" type="ORF">H310_06859</name>
</gene>
<feature type="compositionally biased region" description="Basic and acidic residues" evidence="1">
    <location>
        <begin position="39"/>
        <end position="51"/>
    </location>
</feature>
<organism evidence="3">
    <name type="scientific">Aphanomyces invadans</name>
    <dbReference type="NCBI Taxonomy" id="157072"/>
    <lineage>
        <taxon>Eukaryota</taxon>
        <taxon>Sar</taxon>
        <taxon>Stramenopiles</taxon>
        <taxon>Oomycota</taxon>
        <taxon>Saprolegniomycetes</taxon>
        <taxon>Saprolegniales</taxon>
        <taxon>Verrucalvaceae</taxon>
        <taxon>Aphanomyces</taxon>
    </lineage>
</organism>
<name>A0A024U4F6_9STRA</name>
<feature type="transmembrane region" description="Helical" evidence="2">
    <location>
        <begin position="6"/>
        <end position="27"/>
    </location>
</feature>
<evidence type="ECO:0000256" key="2">
    <source>
        <dbReference type="SAM" id="Phobius"/>
    </source>
</evidence>
<accession>A0A024U4F6</accession>
<evidence type="ECO:0000256" key="1">
    <source>
        <dbReference type="SAM" id="MobiDB-lite"/>
    </source>
</evidence>
<protein>
    <submittedName>
        <fullName evidence="3">Uncharacterized protein</fullName>
    </submittedName>
</protein>
<keyword evidence="2" id="KW-0472">Membrane</keyword>
<dbReference type="Pfam" id="PF15786">
    <property type="entry name" value="PET117"/>
    <property type="match status" value="1"/>
</dbReference>
<dbReference type="InterPro" id="IPR031568">
    <property type="entry name" value="Pet117"/>
</dbReference>
<proteinExistence type="predicted"/>
<dbReference type="VEuPathDB" id="FungiDB:H310_06859"/>
<keyword evidence="2" id="KW-0812">Transmembrane</keyword>
<dbReference type="AlphaFoldDB" id="A0A024U4F6"/>
<dbReference type="RefSeq" id="XP_008870289.1">
    <property type="nucleotide sequence ID" value="XM_008872067.1"/>
</dbReference>